<protein>
    <submittedName>
        <fullName evidence="13">Uncharacterized protein</fullName>
    </submittedName>
</protein>
<organism evidence="13 14">
    <name type="scientific">Oryza sativa subsp. indica</name>
    <name type="common">Rice</name>
    <dbReference type="NCBI Taxonomy" id="39946"/>
    <lineage>
        <taxon>Eukaryota</taxon>
        <taxon>Viridiplantae</taxon>
        <taxon>Streptophyta</taxon>
        <taxon>Embryophyta</taxon>
        <taxon>Tracheophyta</taxon>
        <taxon>Spermatophyta</taxon>
        <taxon>Magnoliopsida</taxon>
        <taxon>Liliopsida</taxon>
        <taxon>Poales</taxon>
        <taxon>Poaceae</taxon>
        <taxon>BOP clade</taxon>
        <taxon>Oryzoideae</taxon>
        <taxon>Oryzeae</taxon>
        <taxon>Oryzinae</taxon>
        <taxon>Oryza</taxon>
        <taxon>Oryza sativa</taxon>
    </lineage>
</organism>
<dbReference type="InterPro" id="IPR036396">
    <property type="entry name" value="Cyt_P450_sf"/>
</dbReference>
<dbReference type="OMA" id="KNRRVWQ"/>
<dbReference type="GO" id="GO:0010268">
    <property type="term" value="P:brassinosteroid homeostasis"/>
    <property type="evidence" value="ECO:0007669"/>
    <property type="project" value="UniProtKB-ARBA"/>
</dbReference>
<evidence type="ECO:0000256" key="1">
    <source>
        <dbReference type="ARBA" id="ARBA00004167"/>
    </source>
</evidence>
<keyword evidence="7 12" id="KW-0560">Oxidoreductase</keyword>
<evidence type="ECO:0000256" key="3">
    <source>
        <dbReference type="ARBA" id="ARBA00022617"/>
    </source>
</evidence>
<dbReference type="SUPFAM" id="SSF48264">
    <property type="entry name" value="Cytochrome P450"/>
    <property type="match status" value="1"/>
</dbReference>
<dbReference type="GO" id="GO:0020037">
    <property type="term" value="F:heme binding"/>
    <property type="evidence" value="ECO:0007669"/>
    <property type="project" value="InterPro"/>
</dbReference>
<comment type="similarity">
    <text evidence="2 12">Belongs to the cytochrome P450 family.</text>
</comment>
<dbReference type="Proteomes" id="UP000007015">
    <property type="component" value="Chromosome 7"/>
</dbReference>
<dbReference type="EMBL" id="CM000132">
    <property type="protein sequence ID" value="EAZ04922.1"/>
    <property type="molecule type" value="Genomic_DNA"/>
</dbReference>
<dbReference type="FunFam" id="1.10.630.10:FF:000029">
    <property type="entry name" value="Cytochrome P450 734A1"/>
    <property type="match status" value="1"/>
</dbReference>
<dbReference type="GO" id="GO:0005506">
    <property type="term" value="F:iron ion binding"/>
    <property type="evidence" value="ECO:0007669"/>
    <property type="project" value="InterPro"/>
</dbReference>
<evidence type="ECO:0000256" key="2">
    <source>
        <dbReference type="ARBA" id="ARBA00010617"/>
    </source>
</evidence>
<dbReference type="AlphaFoldDB" id="A2YPB1"/>
<comment type="cofactor">
    <cofactor evidence="11">
        <name>heme</name>
        <dbReference type="ChEBI" id="CHEBI:30413"/>
    </cofactor>
</comment>
<dbReference type="GO" id="GO:0004497">
    <property type="term" value="F:monooxygenase activity"/>
    <property type="evidence" value="ECO:0007669"/>
    <property type="project" value="UniProtKB-KW"/>
</dbReference>
<keyword evidence="4" id="KW-0812">Transmembrane</keyword>
<keyword evidence="5 11" id="KW-0479">Metal-binding</keyword>
<evidence type="ECO:0000256" key="12">
    <source>
        <dbReference type="RuleBase" id="RU000461"/>
    </source>
</evidence>
<keyword evidence="6" id="KW-1133">Transmembrane helix</keyword>
<accession>A2YPB1</accession>
<evidence type="ECO:0000256" key="8">
    <source>
        <dbReference type="ARBA" id="ARBA00023004"/>
    </source>
</evidence>
<dbReference type="GO" id="GO:0016131">
    <property type="term" value="P:brassinosteroid metabolic process"/>
    <property type="evidence" value="ECO:0007669"/>
    <property type="project" value="TreeGrafter"/>
</dbReference>
<evidence type="ECO:0000256" key="9">
    <source>
        <dbReference type="ARBA" id="ARBA00023033"/>
    </source>
</evidence>
<proteinExistence type="inferred from homology"/>
<reference evidence="13 14" key="1">
    <citation type="journal article" date="2005" name="PLoS Biol.">
        <title>The genomes of Oryza sativa: a history of duplications.</title>
        <authorList>
            <person name="Yu J."/>
            <person name="Wang J."/>
            <person name="Lin W."/>
            <person name="Li S."/>
            <person name="Li H."/>
            <person name="Zhou J."/>
            <person name="Ni P."/>
            <person name="Dong W."/>
            <person name="Hu S."/>
            <person name="Zeng C."/>
            <person name="Zhang J."/>
            <person name="Zhang Y."/>
            <person name="Li R."/>
            <person name="Xu Z."/>
            <person name="Li S."/>
            <person name="Li X."/>
            <person name="Zheng H."/>
            <person name="Cong L."/>
            <person name="Lin L."/>
            <person name="Yin J."/>
            <person name="Geng J."/>
            <person name="Li G."/>
            <person name="Shi J."/>
            <person name="Liu J."/>
            <person name="Lv H."/>
            <person name="Li J."/>
            <person name="Wang J."/>
            <person name="Deng Y."/>
            <person name="Ran L."/>
            <person name="Shi X."/>
            <person name="Wang X."/>
            <person name="Wu Q."/>
            <person name="Li C."/>
            <person name="Ren X."/>
            <person name="Wang J."/>
            <person name="Wang X."/>
            <person name="Li D."/>
            <person name="Liu D."/>
            <person name="Zhang X."/>
            <person name="Ji Z."/>
            <person name="Zhao W."/>
            <person name="Sun Y."/>
            <person name="Zhang Z."/>
            <person name="Bao J."/>
            <person name="Han Y."/>
            <person name="Dong L."/>
            <person name="Ji J."/>
            <person name="Chen P."/>
            <person name="Wu S."/>
            <person name="Liu J."/>
            <person name="Xiao Y."/>
            <person name="Bu D."/>
            <person name="Tan J."/>
            <person name="Yang L."/>
            <person name="Ye C."/>
            <person name="Zhang J."/>
            <person name="Xu J."/>
            <person name="Zhou Y."/>
            <person name="Yu Y."/>
            <person name="Zhang B."/>
            <person name="Zhuang S."/>
            <person name="Wei H."/>
            <person name="Liu B."/>
            <person name="Lei M."/>
            <person name="Yu H."/>
            <person name="Li Y."/>
            <person name="Xu H."/>
            <person name="Wei S."/>
            <person name="He X."/>
            <person name="Fang L."/>
            <person name="Zhang Z."/>
            <person name="Zhang Y."/>
            <person name="Huang X."/>
            <person name="Su Z."/>
            <person name="Tong W."/>
            <person name="Li J."/>
            <person name="Tong Z."/>
            <person name="Li S."/>
            <person name="Ye J."/>
            <person name="Wang L."/>
            <person name="Fang L."/>
            <person name="Lei T."/>
            <person name="Chen C."/>
            <person name="Chen H."/>
            <person name="Xu Z."/>
            <person name="Li H."/>
            <person name="Huang H."/>
            <person name="Zhang F."/>
            <person name="Xu H."/>
            <person name="Li N."/>
            <person name="Zhao C."/>
            <person name="Li S."/>
            <person name="Dong L."/>
            <person name="Huang Y."/>
            <person name="Li L."/>
            <person name="Xi Y."/>
            <person name="Qi Q."/>
            <person name="Li W."/>
            <person name="Zhang B."/>
            <person name="Hu W."/>
            <person name="Zhang Y."/>
            <person name="Tian X."/>
            <person name="Jiao Y."/>
            <person name="Liang X."/>
            <person name="Jin J."/>
            <person name="Gao L."/>
            <person name="Zheng W."/>
            <person name="Hao B."/>
            <person name="Liu S."/>
            <person name="Wang W."/>
            <person name="Yuan L."/>
            <person name="Cao M."/>
            <person name="McDermott J."/>
            <person name="Samudrala R."/>
            <person name="Wang J."/>
            <person name="Wong G.K."/>
            <person name="Yang H."/>
        </authorList>
    </citation>
    <scope>NUCLEOTIDE SEQUENCE [LARGE SCALE GENOMIC DNA]</scope>
    <source>
        <strain evidence="14">cv. 93-11</strain>
    </source>
</reference>
<evidence type="ECO:0000256" key="4">
    <source>
        <dbReference type="ARBA" id="ARBA00022692"/>
    </source>
</evidence>
<dbReference type="Gene3D" id="1.10.630.10">
    <property type="entry name" value="Cytochrome P450"/>
    <property type="match status" value="1"/>
</dbReference>
<name>A2YPB1_ORYSI</name>
<evidence type="ECO:0000256" key="10">
    <source>
        <dbReference type="ARBA" id="ARBA00023136"/>
    </source>
</evidence>
<evidence type="ECO:0000256" key="11">
    <source>
        <dbReference type="PIRSR" id="PIRSR602401-1"/>
    </source>
</evidence>
<dbReference type="HOGENOM" id="CLU_001570_5_0_1"/>
<feature type="binding site" description="axial binding residue" evidence="11">
    <location>
        <position position="480"/>
    </location>
    <ligand>
        <name>heme</name>
        <dbReference type="ChEBI" id="CHEBI:30413"/>
    </ligand>
    <ligandPart>
        <name>Fe</name>
        <dbReference type="ChEBI" id="CHEBI:18248"/>
    </ligandPart>
</feature>
<dbReference type="STRING" id="39946.A2YPB1"/>
<keyword evidence="9 12" id="KW-0503">Monooxygenase</keyword>
<dbReference type="PANTHER" id="PTHR24282">
    <property type="entry name" value="CYTOCHROME P450 FAMILY MEMBER"/>
    <property type="match status" value="1"/>
</dbReference>
<dbReference type="InterPro" id="IPR001128">
    <property type="entry name" value="Cyt_P450"/>
</dbReference>
<dbReference type="PRINTS" id="PR00385">
    <property type="entry name" value="P450"/>
</dbReference>
<keyword evidence="8 11" id="KW-0408">Iron</keyword>
<evidence type="ECO:0000256" key="5">
    <source>
        <dbReference type="ARBA" id="ARBA00022723"/>
    </source>
</evidence>
<dbReference type="Gramene" id="BGIOSGA023812-TA">
    <property type="protein sequence ID" value="BGIOSGA023812-PA"/>
    <property type="gene ID" value="BGIOSGA023812"/>
</dbReference>
<keyword evidence="10" id="KW-0472">Membrane</keyword>
<dbReference type="GO" id="GO:0016705">
    <property type="term" value="F:oxidoreductase activity, acting on paired donors, with incorporation or reduction of molecular oxygen"/>
    <property type="evidence" value="ECO:0007669"/>
    <property type="project" value="InterPro"/>
</dbReference>
<dbReference type="InterPro" id="IPR050665">
    <property type="entry name" value="Cytochrome_P450_Monooxygen"/>
</dbReference>
<dbReference type="Pfam" id="PF00067">
    <property type="entry name" value="p450"/>
    <property type="match status" value="1"/>
</dbReference>
<sequence length="537" mass="59934">MWSSWAWTWSWSGAAAVAVAAAAAWVAVYAAAARAAEALWWRPRRVERHFAAQGVRGPGYRFFVGSSIELVRLMVDAASRPMEPPTSHDILPRVLPFYHHWRKLYGPMHLIWFGRTPRLVVSEPELIREVLLTRADHFDRYEAHPMICQFEGYGLSNLHGERWARRRRVLTPAFHTENHRMIAPFVAGTVTRMLDELAERARAGGAGEAEVDVAEWFQRVPQEAITFAAFGRRNYDDGAAVFRLQDELAGYATEAHSKVYIPGYRFLPTRKNRRVWQLDREIRSHLAKFVTGLQSCSSSHGDDADDGGDGGGGMREFMSFMAPAMTAGEIIEESKNFFFAGKETLSNLLTWTTVALAMHPEWQERARREVVAVCGRGDLPTKDHLPKLKTLGMILNETLRLYPPAVAMIRTAKEDVELGGCVVPAGTEVMIPIMAVHHDAAAWGDDAAEFNPARFAADDDGGRRRHPMAFMPFGGGARVCIGQNMALMEAKVALAVVLRRFEFRLSPAYVHAPRVLMILSPQFGAPVIFRPLTSAAA</sequence>
<dbReference type="InterPro" id="IPR017972">
    <property type="entry name" value="Cyt_P450_CS"/>
</dbReference>
<evidence type="ECO:0000256" key="7">
    <source>
        <dbReference type="ARBA" id="ARBA00023002"/>
    </source>
</evidence>
<comment type="subcellular location">
    <subcellularLocation>
        <location evidence="1">Membrane</location>
        <topology evidence="1">Single-pass membrane protein</topology>
    </subcellularLocation>
</comment>
<dbReference type="GO" id="GO:0016020">
    <property type="term" value="C:membrane"/>
    <property type="evidence" value="ECO:0007669"/>
    <property type="project" value="UniProtKB-SubCell"/>
</dbReference>
<keyword evidence="3 11" id="KW-0349">Heme</keyword>
<gene>
    <name evidence="13" type="ORF">OsI_27101</name>
</gene>
<dbReference type="InterPro" id="IPR002401">
    <property type="entry name" value="Cyt_P450_E_grp-I"/>
</dbReference>
<dbReference type="PROSITE" id="PS00086">
    <property type="entry name" value="CYTOCHROME_P450"/>
    <property type="match status" value="1"/>
</dbReference>
<keyword evidence="14" id="KW-1185">Reference proteome</keyword>
<evidence type="ECO:0000256" key="6">
    <source>
        <dbReference type="ARBA" id="ARBA00022989"/>
    </source>
</evidence>
<evidence type="ECO:0000313" key="14">
    <source>
        <dbReference type="Proteomes" id="UP000007015"/>
    </source>
</evidence>
<dbReference type="PANTHER" id="PTHR24282:SF41">
    <property type="entry name" value="CYTOCHROME P450 734A5"/>
    <property type="match status" value="1"/>
</dbReference>
<dbReference type="PRINTS" id="PR00463">
    <property type="entry name" value="EP450I"/>
</dbReference>
<evidence type="ECO:0000313" key="13">
    <source>
        <dbReference type="EMBL" id="EAZ04922.1"/>
    </source>
</evidence>